<organism evidence="6 7">
    <name type="scientific">Advenella incenata</name>
    <dbReference type="NCBI Taxonomy" id="267800"/>
    <lineage>
        <taxon>Bacteria</taxon>
        <taxon>Pseudomonadati</taxon>
        <taxon>Pseudomonadota</taxon>
        <taxon>Betaproteobacteria</taxon>
        <taxon>Burkholderiales</taxon>
        <taxon>Alcaligenaceae</taxon>
    </lineage>
</organism>
<dbReference type="Pfam" id="PF03466">
    <property type="entry name" value="LysR_substrate"/>
    <property type="match status" value="1"/>
</dbReference>
<name>A0A4Q7VSE4_9BURK</name>
<keyword evidence="2" id="KW-0805">Transcription regulation</keyword>
<evidence type="ECO:0000313" key="6">
    <source>
        <dbReference type="EMBL" id="RZT99473.1"/>
    </source>
</evidence>
<evidence type="ECO:0000256" key="3">
    <source>
        <dbReference type="ARBA" id="ARBA00023125"/>
    </source>
</evidence>
<dbReference type="OrthoDB" id="9110639at2"/>
<comment type="similarity">
    <text evidence="1">Belongs to the LysR transcriptional regulatory family.</text>
</comment>
<dbReference type="Pfam" id="PF00126">
    <property type="entry name" value="HTH_1"/>
    <property type="match status" value="1"/>
</dbReference>
<protein>
    <submittedName>
        <fullName evidence="6">LysR family transcriptional regulator</fullName>
    </submittedName>
</protein>
<dbReference type="FunFam" id="1.10.10.10:FF:000001">
    <property type="entry name" value="LysR family transcriptional regulator"/>
    <property type="match status" value="1"/>
</dbReference>
<dbReference type="EMBL" id="SHKO01000001">
    <property type="protein sequence ID" value="RZT99473.1"/>
    <property type="molecule type" value="Genomic_DNA"/>
</dbReference>
<dbReference type="GO" id="GO:0003677">
    <property type="term" value="F:DNA binding"/>
    <property type="evidence" value="ECO:0007669"/>
    <property type="project" value="UniProtKB-KW"/>
</dbReference>
<evidence type="ECO:0000313" key="7">
    <source>
        <dbReference type="Proteomes" id="UP000293398"/>
    </source>
</evidence>
<dbReference type="SUPFAM" id="SSF53850">
    <property type="entry name" value="Periplasmic binding protein-like II"/>
    <property type="match status" value="1"/>
</dbReference>
<evidence type="ECO:0000256" key="1">
    <source>
        <dbReference type="ARBA" id="ARBA00009437"/>
    </source>
</evidence>
<dbReference type="GO" id="GO:0003700">
    <property type="term" value="F:DNA-binding transcription factor activity"/>
    <property type="evidence" value="ECO:0007669"/>
    <property type="project" value="InterPro"/>
</dbReference>
<evidence type="ECO:0000256" key="4">
    <source>
        <dbReference type="ARBA" id="ARBA00023163"/>
    </source>
</evidence>
<dbReference type="RefSeq" id="WP_130303522.1">
    <property type="nucleotide sequence ID" value="NZ_SHKO01000001.1"/>
</dbReference>
<dbReference type="PANTHER" id="PTHR30537:SF5">
    <property type="entry name" value="HTH-TYPE TRANSCRIPTIONAL ACTIVATOR TTDR-RELATED"/>
    <property type="match status" value="1"/>
</dbReference>
<dbReference type="InterPro" id="IPR000847">
    <property type="entry name" value="LysR_HTH_N"/>
</dbReference>
<dbReference type="SUPFAM" id="SSF46785">
    <property type="entry name" value="Winged helix' DNA-binding domain"/>
    <property type="match status" value="1"/>
</dbReference>
<dbReference type="InterPro" id="IPR036390">
    <property type="entry name" value="WH_DNA-bd_sf"/>
</dbReference>
<dbReference type="Gene3D" id="3.40.190.290">
    <property type="match status" value="1"/>
</dbReference>
<evidence type="ECO:0000259" key="5">
    <source>
        <dbReference type="PROSITE" id="PS50931"/>
    </source>
</evidence>
<feature type="domain" description="HTH lysR-type" evidence="5">
    <location>
        <begin position="4"/>
        <end position="61"/>
    </location>
</feature>
<dbReference type="AlphaFoldDB" id="A0A4Q7VSE4"/>
<reference evidence="6 7" key="1">
    <citation type="submission" date="2019-02" db="EMBL/GenBank/DDBJ databases">
        <title>Genomic Encyclopedia of Type Strains, Phase IV (KMG-IV): sequencing the most valuable type-strain genomes for metagenomic binning, comparative biology and taxonomic classification.</title>
        <authorList>
            <person name="Goeker M."/>
        </authorList>
    </citation>
    <scope>NUCLEOTIDE SEQUENCE [LARGE SCALE GENOMIC DNA]</scope>
    <source>
        <strain evidence="6 7">DSM 23814</strain>
    </source>
</reference>
<evidence type="ECO:0000256" key="2">
    <source>
        <dbReference type="ARBA" id="ARBA00023015"/>
    </source>
</evidence>
<keyword evidence="3" id="KW-0238">DNA-binding</keyword>
<dbReference type="PRINTS" id="PR00039">
    <property type="entry name" value="HTHLYSR"/>
</dbReference>
<keyword evidence="7" id="KW-1185">Reference proteome</keyword>
<proteinExistence type="inferred from homology"/>
<dbReference type="InterPro" id="IPR005119">
    <property type="entry name" value="LysR_subst-bd"/>
</dbReference>
<dbReference type="Gene3D" id="1.10.10.10">
    <property type="entry name" value="Winged helix-like DNA-binding domain superfamily/Winged helix DNA-binding domain"/>
    <property type="match status" value="1"/>
</dbReference>
<keyword evidence="4" id="KW-0804">Transcription</keyword>
<dbReference type="PROSITE" id="PS50931">
    <property type="entry name" value="HTH_LYSR"/>
    <property type="match status" value="1"/>
</dbReference>
<comment type="caution">
    <text evidence="6">The sequence shown here is derived from an EMBL/GenBank/DDBJ whole genome shotgun (WGS) entry which is preliminary data.</text>
</comment>
<dbReference type="CDD" id="cd08475">
    <property type="entry name" value="PBP2_CrgA_like_6"/>
    <property type="match status" value="1"/>
</dbReference>
<dbReference type="Proteomes" id="UP000293398">
    <property type="component" value="Unassembled WGS sequence"/>
</dbReference>
<gene>
    <name evidence="6" type="ORF">EV681_1259</name>
</gene>
<dbReference type="InterPro" id="IPR058163">
    <property type="entry name" value="LysR-type_TF_proteobact-type"/>
</dbReference>
<dbReference type="InterPro" id="IPR036388">
    <property type="entry name" value="WH-like_DNA-bd_sf"/>
</dbReference>
<sequence length="305" mass="33657">MNNDRLNGITTFVRAVEAGSFSLAAERMNLTRSAVGKTIARLEQRLGVLLFQRTSRKQKLTTEGQVYYERCLRALAELDAADAELNSGRLQPQGVLRISAPKLIGRHCITPVLTKLIERYPDLQIEMIYSDRVADLIEDGLDLAVRVGPLADSSSLVARPLGQQHQALCASPAYLARYGAPESVVALNGHRAIAYHRAGQDLVWQTLFANTQGLTVDIRLRLDDLHSLTDAAIAGVGLAWLPDWQLAQFIRSRQLTAVLPELRLLPTEIHIVWPQTRFLAAKTRIAIDTLLADAPALLHGQIGPR</sequence>
<dbReference type="PANTHER" id="PTHR30537">
    <property type="entry name" value="HTH-TYPE TRANSCRIPTIONAL REGULATOR"/>
    <property type="match status" value="1"/>
</dbReference>
<accession>A0A4Q7VSE4</accession>